<evidence type="ECO:0000256" key="5">
    <source>
        <dbReference type="HAMAP-Rule" id="MF_01328"/>
    </source>
</evidence>
<evidence type="ECO:0000256" key="1">
    <source>
        <dbReference type="ARBA" id="ARBA00010528"/>
    </source>
</evidence>
<comment type="subunit">
    <text evidence="5">Part of the 50S ribosomal subunit.</text>
</comment>
<sequence length="209" mass="22988">MKINVVNNAGTKVSELTLNEKIWGIEPHKQAQFDSLLSYNATKRQGTHAVKSRAEVAGGGRKPWKQKGTGNARQGSIRSPQWKGGGIVFGPNTDRNYLIGLPKKVRRLAIKSALAAKFQNKNIVVIDELNFEKPSTKIMLETLKVLELANNKTLIVSGISNKETVIKSGRNLPRTTTIAANSINIYDLLNAKKVLFTTEAIKIVEEALI</sequence>
<feature type="region of interest" description="Disordered" evidence="6">
    <location>
        <begin position="54"/>
        <end position="77"/>
    </location>
</feature>
<evidence type="ECO:0000313" key="7">
    <source>
        <dbReference type="EMBL" id="BDT04889.1"/>
    </source>
</evidence>
<evidence type="ECO:0000256" key="2">
    <source>
        <dbReference type="ARBA" id="ARBA00022980"/>
    </source>
</evidence>
<comment type="similarity">
    <text evidence="1 5">Belongs to the universal ribosomal protein uL4 family.</text>
</comment>
<keyword evidence="5" id="KW-0699">rRNA-binding</keyword>
<dbReference type="EMBL" id="AP026933">
    <property type="protein sequence ID" value="BDT04889.1"/>
    <property type="molecule type" value="Genomic_DNA"/>
</dbReference>
<dbReference type="HAMAP" id="MF_01328_B">
    <property type="entry name" value="Ribosomal_uL4_B"/>
    <property type="match status" value="1"/>
</dbReference>
<dbReference type="PANTHER" id="PTHR10746:SF6">
    <property type="entry name" value="LARGE RIBOSOMAL SUBUNIT PROTEIN UL4M"/>
    <property type="match status" value="1"/>
</dbReference>
<keyword evidence="5" id="KW-0694">RNA-binding</keyword>
<evidence type="ECO:0000313" key="8">
    <source>
        <dbReference type="Proteomes" id="UP001163387"/>
    </source>
</evidence>
<evidence type="ECO:0000256" key="6">
    <source>
        <dbReference type="SAM" id="MobiDB-lite"/>
    </source>
</evidence>
<reference evidence="7 8" key="1">
    <citation type="journal article" date="2022" name="Front. Microbiol.">
        <title>Male-killing mechanisms vary between Spiroplasma species.</title>
        <authorList>
            <person name="Arai H."/>
            <person name="Inoue M."/>
            <person name="Kageyama D."/>
        </authorList>
    </citation>
    <scope>NUCLEOTIDE SEQUENCE [LARGE SCALE GENOMIC DNA]</scope>
    <source>
        <strain evidence="8">sHm</strain>
    </source>
</reference>
<name>A0ABM8BYC9_9MOLU</name>
<dbReference type="RefSeq" id="WP_281748516.1">
    <property type="nucleotide sequence ID" value="NZ_AP026933.1"/>
</dbReference>
<comment type="function">
    <text evidence="5">Forms part of the polypeptide exit tunnel.</text>
</comment>
<comment type="function">
    <text evidence="5">One of the primary rRNA binding proteins, this protein initially binds near the 5'-end of the 23S rRNA. It is important during the early stages of 50S assembly. It makes multiple contacts with different domains of the 23S rRNA in the assembled 50S subunit and ribosome.</text>
</comment>
<evidence type="ECO:0000256" key="3">
    <source>
        <dbReference type="ARBA" id="ARBA00023274"/>
    </source>
</evidence>
<protein>
    <recommendedName>
        <fullName evidence="4 5">Large ribosomal subunit protein uL4</fullName>
    </recommendedName>
</protein>
<feature type="compositionally biased region" description="Polar residues" evidence="6">
    <location>
        <begin position="68"/>
        <end position="77"/>
    </location>
</feature>
<dbReference type="NCBIfam" id="TIGR03953">
    <property type="entry name" value="rplD_bact"/>
    <property type="match status" value="1"/>
</dbReference>
<keyword evidence="8" id="KW-1185">Reference proteome</keyword>
<gene>
    <name evidence="5 7" type="primary">rplD</name>
    <name evidence="7" type="ORF">SHM_25350</name>
</gene>
<dbReference type="InterPro" id="IPR023574">
    <property type="entry name" value="Ribosomal_uL4_dom_sf"/>
</dbReference>
<dbReference type="Gene3D" id="3.40.1370.10">
    <property type="match status" value="1"/>
</dbReference>
<organism evidence="7 8">
    <name type="scientific">Spiroplasma ixodetis</name>
    <dbReference type="NCBI Taxonomy" id="2141"/>
    <lineage>
        <taxon>Bacteria</taxon>
        <taxon>Bacillati</taxon>
        <taxon>Mycoplasmatota</taxon>
        <taxon>Mollicutes</taxon>
        <taxon>Entomoplasmatales</taxon>
        <taxon>Spiroplasmataceae</taxon>
        <taxon>Spiroplasma</taxon>
    </lineage>
</organism>
<keyword evidence="2 5" id="KW-0689">Ribosomal protein</keyword>
<evidence type="ECO:0000256" key="4">
    <source>
        <dbReference type="ARBA" id="ARBA00035244"/>
    </source>
</evidence>
<keyword evidence="3 5" id="KW-0687">Ribonucleoprotein</keyword>
<dbReference type="InterPro" id="IPR013005">
    <property type="entry name" value="Ribosomal_uL4-like"/>
</dbReference>
<dbReference type="Proteomes" id="UP001163387">
    <property type="component" value="Chromosome"/>
</dbReference>
<dbReference type="PANTHER" id="PTHR10746">
    <property type="entry name" value="50S RIBOSOMAL PROTEIN L4"/>
    <property type="match status" value="1"/>
</dbReference>
<proteinExistence type="inferred from homology"/>
<dbReference type="GO" id="GO:0005840">
    <property type="term" value="C:ribosome"/>
    <property type="evidence" value="ECO:0007669"/>
    <property type="project" value="UniProtKB-KW"/>
</dbReference>
<dbReference type="InterPro" id="IPR002136">
    <property type="entry name" value="Ribosomal_uL4"/>
</dbReference>
<accession>A0ABM8BYC9</accession>
<dbReference type="SUPFAM" id="SSF52166">
    <property type="entry name" value="Ribosomal protein L4"/>
    <property type="match status" value="1"/>
</dbReference>
<dbReference type="Pfam" id="PF00573">
    <property type="entry name" value="Ribosomal_L4"/>
    <property type="match status" value="1"/>
</dbReference>